<evidence type="ECO:0000313" key="3">
    <source>
        <dbReference type="EMBL" id="ERJ12139.1"/>
    </source>
</evidence>
<dbReference type="EMBL" id="AFNU02000005">
    <property type="protein sequence ID" value="ERJ12139.1"/>
    <property type="molecule type" value="Genomic_DNA"/>
</dbReference>
<dbReference type="GO" id="GO:0016874">
    <property type="term" value="F:ligase activity"/>
    <property type="evidence" value="ECO:0007669"/>
    <property type="project" value="UniProtKB-KW"/>
</dbReference>
<evidence type="ECO:0000313" key="4">
    <source>
        <dbReference type="Proteomes" id="UP000005707"/>
    </source>
</evidence>
<reference evidence="3 4" key="2">
    <citation type="journal article" date="2013" name="PLoS ONE">
        <title>INDIGO - INtegrated Data Warehouse of MIcrobial GenOmes with Examples from the Red Sea Extremophiles.</title>
        <authorList>
            <person name="Alam I."/>
            <person name="Antunes A."/>
            <person name="Kamau A.A."/>
            <person name="Ba Alawi W."/>
            <person name="Kalkatawi M."/>
            <person name="Stingl U."/>
            <person name="Bajic V.B."/>
        </authorList>
    </citation>
    <scope>NUCLEOTIDE SEQUENCE [LARGE SCALE GENOMIC DNA]</scope>
    <source>
        <strain evidence="3 4">SSD-17B</strain>
    </source>
</reference>
<dbReference type="Proteomes" id="UP000005707">
    <property type="component" value="Unassembled WGS sequence"/>
</dbReference>
<sequence length="363" mass="42361">MANTTDDFKRIVLEDISLIDVRAPIEYERGAFKHAVNLPIMTDDERHQVGLTYKEKGNEAARKLGYQLVSGDTKSKRVKNWLNHIEKNPNTMLYCFRGGDRSRISQEWMKDEGQDITRLKGGYKAFRNYLIQALDPSYQNSTPLLLGGYTGSGKTILLNKLKNSIDLEGLANHRGSSFGSYIEPQPSQINFENNLAYALIKHKQQGHRHMILEDEGRHIGKCYIPSSLSEFFKKGNLILMDVPLLRRVEITLDEYVHDSQKRYLNTYGEIGLEKWYSYISNGIKRIKKRLGGNRYNQVMKQLKDAYNHQIKTGDQSLHTFWIETILRDYYDPMYQYQIEKRTTPIIFKGDEQEVFQYLQEYCQ</sequence>
<dbReference type="NCBIfam" id="NF008750">
    <property type="entry name" value="PRK11784.1-2"/>
    <property type="match status" value="1"/>
</dbReference>
<accession>U2FLS4</accession>
<evidence type="ECO:0000256" key="1">
    <source>
        <dbReference type="ARBA" id="ARBA00023266"/>
    </source>
</evidence>
<dbReference type="Pfam" id="PF00581">
    <property type="entry name" value="Rhodanese"/>
    <property type="match status" value="1"/>
</dbReference>
<comment type="caution">
    <text evidence="3">The sequence shown here is derived from an EMBL/GenBank/DDBJ whole genome shotgun (WGS) entry which is preliminary data.</text>
</comment>
<gene>
    <name evidence="3" type="primary">selU</name>
    <name evidence="3" type="ORF">HLPCO_001666</name>
</gene>
<proteinExistence type="inferred from homology"/>
<dbReference type="SMART" id="SM00450">
    <property type="entry name" value="RHOD"/>
    <property type="match status" value="1"/>
</dbReference>
<dbReference type="InterPro" id="IPR036873">
    <property type="entry name" value="Rhodanese-like_dom_sf"/>
</dbReference>
<keyword evidence="1" id="KW-0711">Selenium</keyword>
<dbReference type="Pfam" id="PF26341">
    <property type="entry name" value="AAA_SelU"/>
    <property type="match status" value="1"/>
</dbReference>
<name>U2FLS4_9MOLU</name>
<dbReference type="InParanoid" id="U2FLS4"/>
<reference evidence="3 4" key="1">
    <citation type="journal article" date="2011" name="J. Bacteriol.">
        <title>Genome sequence of Haloplasma contractile, an unusual contractile bacterium from a deep-sea anoxic brine lake.</title>
        <authorList>
            <person name="Antunes A."/>
            <person name="Alam I."/>
            <person name="El Dorry H."/>
            <person name="Siam R."/>
            <person name="Robertson A."/>
            <person name="Bajic V.B."/>
            <person name="Stingl U."/>
        </authorList>
    </citation>
    <scope>NUCLEOTIDE SEQUENCE [LARGE SCALE GENOMIC DNA]</scope>
    <source>
        <strain evidence="3 4">SSD-17B</strain>
    </source>
</reference>
<dbReference type="NCBIfam" id="TIGR03167">
    <property type="entry name" value="tRNA_sel_U_synt"/>
    <property type="match status" value="1"/>
</dbReference>
<feature type="domain" description="Rhodanese" evidence="2">
    <location>
        <begin position="12"/>
        <end position="135"/>
    </location>
</feature>
<dbReference type="GO" id="GO:0043828">
    <property type="term" value="F:tRNA 2-selenouridine synthase activity"/>
    <property type="evidence" value="ECO:0007669"/>
    <property type="project" value="InterPro"/>
</dbReference>
<protein>
    <submittedName>
        <fullName evidence="3">tRNA 2-selenouridine synthase protein</fullName>
        <ecNumber evidence="3">6.3.2.19</ecNumber>
    </submittedName>
</protein>
<keyword evidence="3" id="KW-0436">Ligase</keyword>
<evidence type="ECO:0000259" key="2">
    <source>
        <dbReference type="PROSITE" id="PS50206"/>
    </source>
</evidence>
<dbReference type="OrthoDB" id="9808735at2"/>
<dbReference type="eggNOG" id="COG2603">
    <property type="taxonomic scope" value="Bacteria"/>
</dbReference>
<dbReference type="PROSITE" id="PS50206">
    <property type="entry name" value="RHODANESE_3"/>
    <property type="match status" value="1"/>
</dbReference>
<dbReference type="InterPro" id="IPR058840">
    <property type="entry name" value="AAA_SelU"/>
</dbReference>
<organism evidence="3 4">
    <name type="scientific">Haloplasma contractile SSD-17B</name>
    <dbReference type="NCBI Taxonomy" id="1033810"/>
    <lineage>
        <taxon>Bacteria</taxon>
        <taxon>Bacillati</taxon>
        <taxon>Mycoplasmatota</taxon>
        <taxon>Mollicutes</taxon>
        <taxon>Haloplasmatales</taxon>
        <taxon>Haloplasmataceae</taxon>
        <taxon>Haloplasma</taxon>
    </lineage>
</organism>
<dbReference type="GO" id="GO:0002098">
    <property type="term" value="P:tRNA wobble uridine modification"/>
    <property type="evidence" value="ECO:0007669"/>
    <property type="project" value="InterPro"/>
</dbReference>
<dbReference type="Gene3D" id="3.40.250.10">
    <property type="entry name" value="Rhodanese-like domain"/>
    <property type="match status" value="1"/>
</dbReference>
<dbReference type="PANTHER" id="PTHR30401:SF0">
    <property type="entry name" value="TRNA 2-SELENOURIDINE SYNTHASE"/>
    <property type="match status" value="1"/>
</dbReference>
<dbReference type="HAMAP" id="MF_01622">
    <property type="entry name" value="tRNA_sel_U_synth"/>
    <property type="match status" value="1"/>
</dbReference>
<dbReference type="RefSeq" id="WP_008825138.1">
    <property type="nucleotide sequence ID" value="NZ_AFNU02000005.1"/>
</dbReference>
<dbReference type="NCBIfam" id="NF008751">
    <property type="entry name" value="PRK11784.1-3"/>
    <property type="match status" value="1"/>
</dbReference>
<dbReference type="SUPFAM" id="SSF52821">
    <property type="entry name" value="Rhodanese/Cell cycle control phosphatase"/>
    <property type="match status" value="1"/>
</dbReference>
<dbReference type="STRING" id="1033810.HLPCO_001666"/>
<dbReference type="EC" id="6.3.2.19" evidence="3"/>
<dbReference type="PANTHER" id="PTHR30401">
    <property type="entry name" value="TRNA 2-SELENOURIDINE SYNTHASE"/>
    <property type="match status" value="1"/>
</dbReference>
<dbReference type="InterPro" id="IPR017582">
    <property type="entry name" value="SelU"/>
</dbReference>
<keyword evidence="4" id="KW-1185">Reference proteome</keyword>
<dbReference type="AlphaFoldDB" id="U2FLS4"/>
<dbReference type="InterPro" id="IPR001763">
    <property type="entry name" value="Rhodanese-like_dom"/>
</dbReference>